<feature type="non-terminal residue" evidence="1">
    <location>
        <position position="191"/>
    </location>
</feature>
<comment type="caution">
    <text evidence="1">The sequence shown here is derived from an EMBL/GenBank/DDBJ whole genome shotgun (WGS) entry which is preliminary data.</text>
</comment>
<evidence type="ECO:0000313" key="1">
    <source>
        <dbReference type="EMBL" id="EQD40749.1"/>
    </source>
</evidence>
<dbReference type="PANTHER" id="PTHR43169:SF2">
    <property type="entry name" value="NAD_GMP SYNTHASE DOMAIN-CONTAINING PROTEIN"/>
    <property type="match status" value="1"/>
</dbReference>
<dbReference type="SUPFAM" id="SSF52402">
    <property type="entry name" value="Adenine nucleotide alpha hydrolases-like"/>
    <property type="match status" value="1"/>
</dbReference>
<dbReference type="InterPro" id="IPR052188">
    <property type="entry name" value="Ni-pincer_cofactor_biosynth"/>
</dbReference>
<dbReference type="AlphaFoldDB" id="T1AIH3"/>
<gene>
    <name evidence="1" type="ORF">B2A_10928</name>
</gene>
<sequence>SAVVASWAFEALGSGARALTVVGPAVSRAEIDRAVSTARAIGIPHELVPANPLELADYRANPSNRCFFCRTVEGAALRDRGERVGALQYLDGIHRDDLGDDRPGIRAMEAAGFWHPLLAAGLGKNEVRALARERGLPHWDAPSDACLATRIPHGRAITVDLLGRVAAAEASVRSLGFRQVRVRVEGESARV</sequence>
<accession>T1AIH3</accession>
<dbReference type="InterPro" id="IPR014729">
    <property type="entry name" value="Rossmann-like_a/b/a_fold"/>
</dbReference>
<dbReference type="EMBL" id="AUZZ01007870">
    <property type="protein sequence ID" value="EQD40749.1"/>
    <property type="molecule type" value="Genomic_DNA"/>
</dbReference>
<dbReference type="PANTHER" id="PTHR43169">
    <property type="entry name" value="EXSB FAMILY PROTEIN"/>
    <property type="match status" value="1"/>
</dbReference>
<reference evidence="1" key="2">
    <citation type="journal article" date="2014" name="ISME J.">
        <title>Microbial stratification in low pH oxic and suboxic macroscopic growths along an acid mine drainage.</title>
        <authorList>
            <person name="Mendez-Garcia C."/>
            <person name="Mesa V."/>
            <person name="Sprenger R.R."/>
            <person name="Richter M."/>
            <person name="Diez M.S."/>
            <person name="Solano J."/>
            <person name="Bargiela R."/>
            <person name="Golyshina O.V."/>
            <person name="Manteca A."/>
            <person name="Ramos J.L."/>
            <person name="Gallego J.R."/>
            <person name="Llorente I."/>
            <person name="Martins Dos Santos V.A."/>
            <person name="Jensen O.N."/>
            <person name="Pelaez A.I."/>
            <person name="Sanchez J."/>
            <person name="Ferrer M."/>
        </authorList>
    </citation>
    <scope>NUCLEOTIDE SEQUENCE</scope>
</reference>
<protein>
    <submittedName>
        <fullName evidence="1">PP-loop domain protein</fullName>
    </submittedName>
</protein>
<proteinExistence type="predicted"/>
<reference evidence="1" key="1">
    <citation type="submission" date="2013-08" db="EMBL/GenBank/DDBJ databases">
        <authorList>
            <person name="Mendez C."/>
            <person name="Richter M."/>
            <person name="Ferrer M."/>
            <person name="Sanchez J."/>
        </authorList>
    </citation>
    <scope>NUCLEOTIDE SEQUENCE</scope>
</reference>
<dbReference type="Gene3D" id="3.40.50.620">
    <property type="entry name" value="HUPs"/>
    <property type="match status" value="1"/>
</dbReference>
<organism evidence="1">
    <name type="scientific">mine drainage metagenome</name>
    <dbReference type="NCBI Taxonomy" id="410659"/>
    <lineage>
        <taxon>unclassified sequences</taxon>
        <taxon>metagenomes</taxon>
        <taxon>ecological metagenomes</taxon>
    </lineage>
</organism>
<feature type="non-terminal residue" evidence="1">
    <location>
        <position position="1"/>
    </location>
</feature>
<name>T1AIH3_9ZZZZ</name>